<evidence type="ECO:0000256" key="2">
    <source>
        <dbReference type="SAM" id="Phobius"/>
    </source>
</evidence>
<evidence type="ECO:0000313" key="4">
    <source>
        <dbReference type="Proteomes" id="UP000319557"/>
    </source>
</evidence>
<feature type="region of interest" description="Disordered" evidence="1">
    <location>
        <begin position="273"/>
        <end position="297"/>
    </location>
</feature>
<keyword evidence="4" id="KW-1185">Reference proteome</keyword>
<name>A0A517LY84_9BACT</name>
<feature type="transmembrane region" description="Helical" evidence="2">
    <location>
        <begin position="49"/>
        <end position="68"/>
    </location>
</feature>
<keyword evidence="2" id="KW-1133">Transmembrane helix</keyword>
<sequence>MRIRIAGDRHASAKYGRAFFDDIRRVMTQWHRKAYTIAKVFDLPGRRKWLFFAIAVAVGGWLLHEPLLSRLTRTFRSNDTIDESELTHLYMISGDRMLETTIAMAAGQKTILMPEEWAPRSVQCGAAPPTDDLLPNLLIDVGAKPEQLQHVPGRSRDRLQKLQFLGDWLEQHPDAIVCMFADALSSGGLRRMIDRELVAATAAQIKVKPLEPTEYSADRWWRTTTGCKAFYGQAIGRFYNWMSPGGLPTVDDLSPQEYEDAFIERLQAFGVPMRPADENSLPPTEPLPSEPLPVGAS</sequence>
<protein>
    <submittedName>
        <fullName evidence="3">Uncharacterized protein</fullName>
    </submittedName>
</protein>
<keyword evidence="2" id="KW-0812">Transmembrane</keyword>
<evidence type="ECO:0000256" key="1">
    <source>
        <dbReference type="SAM" id="MobiDB-lite"/>
    </source>
</evidence>
<dbReference type="AlphaFoldDB" id="A0A517LY84"/>
<proteinExistence type="predicted"/>
<dbReference type="EMBL" id="CP036261">
    <property type="protein sequence ID" value="QDS87587.1"/>
    <property type="molecule type" value="Genomic_DNA"/>
</dbReference>
<organism evidence="3 4">
    <name type="scientific">Rosistilla ulvae</name>
    <dbReference type="NCBI Taxonomy" id="1930277"/>
    <lineage>
        <taxon>Bacteria</taxon>
        <taxon>Pseudomonadati</taxon>
        <taxon>Planctomycetota</taxon>
        <taxon>Planctomycetia</taxon>
        <taxon>Pirellulales</taxon>
        <taxon>Pirellulaceae</taxon>
        <taxon>Rosistilla</taxon>
    </lineage>
</organism>
<dbReference type="OrthoDB" id="9827138at2"/>
<reference evidence="3 4" key="1">
    <citation type="submission" date="2019-02" db="EMBL/GenBank/DDBJ databases">
        <title>Deep-cultivation of Planctomycetes and their phenomic and genomic characterization uncovers novel biology.</title>
        <authorList>
            <person name="Wiegand S."/>
            <person name="Jogler M."/>
            <person name="Boedeker C."/>
            <person name="Pinto D."/>
            <person name="Vollmers J."/>
            <person name="Rivas-Marin E."/>
            <person name="Kohn T."/>
            <person name="Peeters S.H."/>
            <person name="Heuer A."/>
            <person name="Rast P."/>
            <person name="Oberbeckmann S."/>
            <person name="Bunk B."/>
            <person name="Jeske O."/>
            <person name="Meyerdierks A."/>
            <person name="Storesund J.E."/>
            <person name="Kallscheuer N."/>
            <person name="Luecker S."/>
            <person name="Lage O.M."/>
            <person name="Pohl T."/>
            <person name="Merkel B.J."/>
            <person name="Hornburger P."/>
            <person name="Mueller R.-W."/>
            <person name="Bruemmer F."/>
            <person name="Labrenz M."/>
            <person name="Spormann A.M."/>
            <person name="Op den Camp H."/>
            <person name="Overmann J."/>
            <person name="Amann R."/>
            <person name="Jetten M.S.M."/>
            <person name="Mascher T."/>
            <person name="Medema M.H."/>
            <person name="Devos D.P."/>
            <person name="Kaster A.-K."/>
            <person name="Ovreas L."/>
            <person name="Rohde M."/>
            <person name="Galperin M.Y."/>
            <person name="Jogler C."/>
        </authorList>
    </citation>
    <scope>NUCLEOTIDE SEQUENCE [LARGE SCALE GENOMIC DNA]</scope>
    <source>
        <strain evidence="3 4">EC9</strain>
    </source>
</reference>
<dbReference type="RefSeq" id="WP_145344048.1">
    <property type="nucleotide sequence ID" value="NZ_CP036261.1"/>
</dbReference>
<keyword evidence="2" id="KW-0472">Membrane</keyword>
<accession>A0A517LY84</accession>
<evidence type="ECO:0000313" key="3">
    <source>
        <dbReference type="EMBL" id="QDS87587.1"/>
    </source>
</evidence>
<gene>
    <name evidence="3" type="ORF">EC9_17660</name>
</gene>
<dbReference type="KEGG" id="ruv:EC9_17660"/>
<dbReference type="Proteomes" id="UP000319557">
    <property type="component" value="Chromosome"/>
</dbReference>